<feature type="transmembrane region" description="Helical" evidence="5">
    <location>
        <begin position="229"/>
        <end position="254"/>
    </location>
</feature>
<dbReference type="GO" id="GO:0004930">
    <property type="term" value="F:G protein-coupled receptor activity"/>
    <property type="evidence" value="ECO:0007669"/>
    <property type="project" value="TreeGrafter"/>
</dbReference>
<feature type="transmembrane region" description="Helical" evidence="5">
    <location>
        <begin position="187"/>
        <end position="208"/>
    </location>
</feature>
<dbReference type="GO" id="GO:0005886">
    <property type="term" value="C:plasma membrane"/>
    <property type="evidence" value="ECO:0007669"/>
    <property type="project" value="TreeGrafter"/>
</dbReference>
<proteinExistence type="predicted"/>
<feature type="transmembrane region" description="Helical" evidence="5">
    <location>
        <begin position="23"/>
        <end position="46"/>
    </location>
</feature>
<feature type="transmembrane region" description="Helical" evidence="5">
    <location>
        <begin position="137"/>
        <end position="157"/>
    </location>
</feature>
<keyword evidence="2 5" id="KW-0812">Transmembrane</keyword>
<evidence type="ECO:0000313" key="7">
    <source>
        <dbReference type="Proteomes" id="UP000799436"/>
    </source>
</evidence>
<protein>
    <submittedName>
        <fullName evidence="6">Uncharacterized protein</fullName>
    </submittedName>
</protein>
<evidence type="ECO:0000256" key="5">
    <source>
        <dbReference type="SAM" id="Phobius"/>
    </source>
</evidence>
<feature type="transmembrane region" description="Helical" evidence="5">
    <location>
        <begin position="58"/>
        <end position="83"/>
    </location>
</feature>
<dbReference type="GO" id="GO:0007189">
    <property type="term" value="P:adenylate cyclase-activating G protein-coupled receptor signaling pathway"/>
    <property type="evidence" value="ECO:0007669"/>
    <property type="project" value="TreeGrafter"/>
</dbReference>
<reference evidence="6" key="1">
    <citation type="journal article" date="2020" name="Stud. Mycol.">
        <title>101 Dothideomycetes genomes: a test case for predicting lifestyles and emergence of pathogens.</title>
        <authorList>
            <person name="Haridas S."/>
            <person name="Albert R."/>
            <person name="Binder M."/>
            <person name="Bloem J."/>
            <person name="Labutti K."/>
            <person name="Salamov A."/>
            <person name="Andreopoulos B."/>
            <person name="Baker S."/>
            <person name="Barry K."/>
            <person name="Bills G."/>
            <person name="Bluhm B."/>
            <person name="Cannon C."/>
            <person name="Castanera R."/>
            <person name="Culley D."/>
            <person name="Daum C."/>
            <person name="Ezra D."/>
            <person name="Gonzalez J."/>
            <person name="Henrissat B."/>
            <person name="Kuo A."/>
            <person name="Liang C."/>
            <person name="Lipzen A."/>
            <person name="Lutzoni F."/>
            <person name="Magnuson J."/>
            <person name="Mondo S."/>
            <person name="Nolan M."/>
            <person name="Ohm R."/>
            <person name="Pangilinan J."/>
            <person name="Park H.-J."/>
            <person name="Ramirez L."/>
            <person name="Alfaro M."/>
            <person name="Sun H."/>
            <person name="Tritt A."/>
            <person name="Yoshinaga Y."/>
            <person name="Zwiers L.-H."/>
            <person name="Turgeon B."/>
            <person name="Goodwin S."/>
            <person name="Spatafora J."/>
            <person name="Crous P."/>
            <person name="Grigoriev I."/>
        </authorList>
    </citation>
    <scope>NUCLEOTIDE SEQUENCE</scope>
    <source>
        <strain evidence="6">CBS 116005</strain>
    </source>
</reference>
<evidence type="ECO:0000256" key="4">
    <source>
        <dbReference type="ARBA" id="ARBA00023136"/>
    </source>
</evidence>
<evidence type="ECO:0000256" key="2">
    <source>
        <dbReference type="ARBA" id="ARBA00022692"/>
    </source>
</evidence>
<dbReference type="AlphaFoldDB" id="A0A6G1KXM9"/>
<dbReference type="PANTHER" id="PTHR23112:SF37">
    <property type="entry name" value="G PROTEIN-COUPLED RECEPTOR GPR1"/>
    <property type="match status" value="1"/>
</dbReference>
<dbReference type="SUPFAM" id="SSF81321">
    <property type="entry name" value="Family A G protein-coupled receptor-like"/>
    <property type="match status" value="1"/>
</dbReference>
<dbReference type="Gene3D" id="1.20.1070.10">
    <property type="entry name" value="Rhodopsin 7-helix transmembrane proteins"/>
    <property type="match status" value="1"/>
</dbReference>
<organism evidence="6 7">
    <name type="scientific">Teratosphaeria nubilosa</name>
    <dbReference type="NCBI Taxonomy" id="161662"/>
    <lineage>
        <taxon>Eukaryota</taxon>
        <taxon>Fungi</taxon>
        <taxon>Dikarya</taxon>
        <taxon>Ascomycota</taxon>
        <taxon>Pezizomycotina</taxon>
        <taxon>Dothideomycetes</taxon>
        <taxon>Dothideomycetidae</taxon>
        <taxon>Mycosphaerellales</taxon>
        <taxon>Teratosphaeriaceae</taxon>
        <taxon>Teratosphaeria</taxon>
    </lineage>
</organism>
<accession>A0A6G1KXM9</accession>
<gene>
    <name evidence="6" type="ORF">EJ03DRAFT_280067</name>
</gene>
<dbReference type="PANTHER" id="PTHR23112">
    <property type="entry name" value="G PROTEIN-COUPLED RECEPTOR 157-RELATED"/>
    <property type="match status" value="1"/>
</dbReference>
<dbReference type="EMBL" id="ML995892">
    <property type="protein sequence ID" value="KAF2765401.1"/>
    <property type="molecule type" value="Genomic_DNA"/>
</dbReference>
<evidence type="ECO:0000256" key="3">
    <source>
        <dbReference type="ARBA" id="ARBA00022989"/>
    </source>
</evidence>
<evidence type="ECO:0000256" key="1">
    <source>
        <dbReference type="ARBA" id="ARBA00004141"/>
    </source>
</evidence>
<keyword evidence="4 5" id="KW-0472">Membrane</keyword>
<name>A0A6G1KXM9_9PEZI</name>
<sequence length="413" mass="46039">MDPHPVVDHSGTLTPLPLVLRQGLSAVVGFSLLSLSLAAPLFLRLAWQLATWKKTAKVNQFIILIFNLLLADIHQAIAFSLNLKWLIEDGVIVNTYTCRAQGWLLSTGDLACGLFTFAIAVHAFADITFNYRLGRGSFLVTVTALWIFDYVFAITGLCLHPHDYYVLNGAWCWVNLKYVDLRLWLQYFWVILFEFGTVVLYGITFVILRRRIATGFYAMTPTLQRRAQAAAKLMICYPAIYVLCTLPLIIARLSGIRGAKTTLQELVAVGAILVSNGWLDVLVYTITRRALVSGGNLPTEHQGTLETFRFCPGGHFGTTTTCEGLNSHHDKLICTSHGTDHRMHESIGESIESGKVRVTRGVDVWSELNRLPRHISRPEDDIYPVRNGSDTAKDAVEEASLRFVTNHLSGMDG</sequence>
<keyword evidence="3 5" id="KW-1133">Transmembrane helix</keyword>
<dbReference type="OrthoDB" id="100006at2759"/>
<comment type="subcellular location">
    <subcellularLocation>
        <location evidence="1">Membrane</location>
        <topology evidence="1">Multi-pass membrane protein</topology>
    </subcellularLocation>
</comment>
<keyword evidence="7" id="KW-1185">Reference proteome</keyword>
<feature type="transmembrane region" description="Helical" evidence="5">
    <location>
        <begin position="103"/>
        <end position="125"/>
    </location>
</feature>
<evidence type="ECO:0000313" key="6">
    <source>
        <dbReference type="EMBL" id="KAF2765401.1"/>
    </source>
</evidence>
<dbReference type="Proteomes" id="UP000799436">
    <property type="component" value="Unassembled WGS sequence"/>
</dbReference>